<evidence type="ECO:0000313" key="3">
    <source>
        <dbReference type="Proteomes" id="UP000268014"/>
    </source>
</evidence>
<dbReference type="AlphaFoldDB" id="A0A0N4VXS7"/>
<gene>
    <name evidence="2" type="ORF">HPLM_LOCUS2095</name>
</gene>
<sequence>MKAALLFFVVSAIFAFDSRFEYGCGQTSCTFKFIVPEVSVSSVVQYQSNILLKPSSALFLNKIVMHNPEALHNLLDLSDFRDFDSDFRSQCPVRGMFATTCRLLRPCRHYIFGKGYRREGTSSEQSLVTG</sequence>
<evidence type="ECO:0000313" key="2">
    <source>
        <dbReference type="EMBL" id="VDO12970.1"/>
    </source>
</evidence>
<organism evidence="4">
    <name type="scientific">Haemonchus placei</name>
    <name type="common">Barber's pole worm</name>
    <dbReference type="NCBI Taxonomy" id="6290"/>
    <lineage>
        <taxon>Eukaryota</taxon>
        <taxon>Metazoa</taxon>
        <taxon>Ecdysozoa</taxon>
        <taxon>Nematoda</taxon>
        <taxon>Chromadorea</taxon>
        <taxon>Rhabditida</taxon>
        <taxon>Rhabditina</taxon>
        <taxon>Rhabditomorpha</taxon>
        <taxon>Strongyloidea</taxon>
        <taxon>Trichostrongylidae</taxon>
        <taxon>Haemonchus</taxon>
    </lineage>
</organism>
<evidence type="ECO:0000313" key="4">
    <source>
        <dbReference type="WBParaSite" id="HPLM_0000209701-mRNA-1"/>
    </source>
</evidence>
<proteinExistence type="predicted"/>
<feature type="signal peptide" evidence="1">
    <location>
        <begin position="1"/>
        <end position="15"/>
    </location>
</feature>
<feature type="chain" id="PRO_5043123284" evidence="1">
    <location>
        <begin position="16"/>
        <end position="130"/>
    </location>
</feature>
<dbReference type="EMBL" id="UZAF01003702">
    <property type="protein sequence ID" value="VDO12970.1"/>
    <property type="molecule type" value="Genomic_DNA"/>
</dbReference>
<dbReference type="Proteomes" id="UP000268014">
    <property type="component" value="Unassembled WGS sequence"/>
</dbReference>
<reference evidence="2 3" key="2">
    <citation type="submission" date="2018-11" db="EMBL/GenBank/DDBJ databases">
        <authorList>
            <consortium name="Pathogen Informatics"/>
        </authorList>
    </citation>
    <scope>NUCLEOTIDE SEQUENCE [LARGE SCALE GENOMIC DNA]</scope>
    <source>
        <strain evidence="2 3">MHpl1</strain>
    </source>
</reference>
<name>A0A0N4VXS7_HAEPC</name>
<reference evidence="4" key="1">
    <citation type="submission" date="2017-02" db="UniProtKB">
        <authorList>
            <consortium name="WormBaseParasite"/>
        </authorList>
    </citation>
    <scope>IDENTIFICATION</scope>
</reference>
<keyword evidence="1" id="KW-0732">Signal</keyword>
<protein>
    <submittedName>
        <fullName evidence="2 4">Uncharacterized protein</fullName>
    </submittedName>
</protein>
<accession>A0A0N4VXS7</accession>
<evidence type="ECO:0000256" key="1">
    <source>
        <dbReference type="SAM" id="SignalP"/>
    </source>
</evidence>
<keyword evidence="3" id="KW-1185">Reference proteome</keyword>
<dbReference type="WBParaSite" id="HPLM_0000209701-mRNA-1">
    <property type="protein sequence ID" value="HPLM_0000209701-mRNA-1"/>
    <property type="gene ID" value="HPLM_0000209701"/>
</dbReference>